<dbReference type="InterPro" id="IPR003961">
    <property type="entry name" value="FN3_dom"/>
</dbReference>
<gene>
    <name evidence="2" type="ORF">MUO14_24085</name>
</gene>
<evidence type="ECO:0000259" key="1">
    <source>
        <dbReference type="PROSITE" id="PS50853"/>
    </source>
</evidence>
<dbReference type="SUPFAM" id="SSF49265">
    <property type="entry name" value="Fibronectin type III"/>
    <property type="match status" value="1"/>
</dbReference>
<feature type="domain" description="Fibronectin type-III" evidence="1">
    <location>
        <begin position="1"/>
        <end position="77"/>
    </location>
</feature>
<dbReference type="Pfam" id="PF00041">
    <property type="entry name" value="fn3"/>
    <property type="match status" value="1"/>
</dbReference>
<dbReference type="Proteomes" id="UP000831880">
    <property type="component" value="Chromosome"/>
</dbReference>
<evidence type="ECO:0000313" key="3">
    <source>
        <dbReference type="Proteomes" id="UP000831880"/>
    </source>
</evidence>
<organism evidence="2 3">
    <name type="scientific">Halobacillus shinanisalinarum</name>
    <dbReference type="NCBI Taxonomy" id="2932258"/>
    <lineage>
        <taxon>Bacteria</taxon>
        <taxon>Bacillati</taxon>
        <taxon>Bacillota</taxon>
        <taxon>Bacilli</taxon>
        <taxon>Bacillales</taxon>
        <taxon>Bacillaceae</taxon>
        <taxon>Halobacillus</taxon>
    </lineage>
</organism>
<protein>
    <submittedName>
        <fullName evidence="2">Fibronectin type III domain-containing protein</fullName>
    </submittedName>
</protein>
<dbReference type="PROSITE" id="PS50853">
    <property type="entry name" value="FN3"/>
    <property type="match status" value="1"/>
</dbReference>
<dbReference type="CDD" id="cd00063">
    <property type="entry name" value="FN3"/>
    <property type="match status" value="1"/>
</dbReference>
<dbReference type="InterPro" id="IPR013783">
    <property type="entry name" value="Ig-like_fold"/>
</dbReference>
<dbReference type="EMBL" id="CP095074">
    <property type="protein sequence ID" value="UOQ93410.1"/>
    <property type="molecule type" value="Genomic_DNA"/>
</dbReference>
<dbReference type="InterPro" id="IPR036116">
    <property type="entry name" value="FN3_sf"/>
</dbReference>
<dbReference type="Gene3D" id="2.60.40.10">
    <property type="entry name" value="Immunoglobulins"/>
    <property type="match status" value="1"/>
</dbReference>
<name>A0ABY4H0H9_9BACI</name>
<proteinExistence type="predicted"/>
<keyword evidence="3" id="KW-1185">Reference proteome</keyword>
<sequence>MTDTSLTLNWDAVSYPEGIQHYEVFRDGEFLDTRVGTSFADSGLTASTDYSYQVKAVANNGAASELSEPLVVTTSAAV</sequence>
<evidence type="ECO:0000313" key="2">
    <source>
        <dbReference type="EMBL" id="UOQ93410.1"/>
    </source>
</evidence>
<accession>A0ABY4H0H9</accession>
<reference evidence="2 3" key="1">
    <citation type="submission" date="2022-04" db="EMBL/GenBank/DDBJ databases">
        <title>Halobacillus sp. isolated from saltern.</title>
        <authorList>
            <person name="Won M."/>
            <person name="Lee C.-M."/>
            <person name="Woen H.-Y."/>
            <person name="Kwon S.-W."/>
        </authorList>
    </citation>
    <scope>NUCLEOTIDE SEQUENCE [LARGE SCALE GENOMIC DNA]</scope>
    <source>
        <strain evidence="2 3">SSTM10-2</strain>
    </source>
</reference>